<dbReference type="EMBL" id="AYZB01000020">
    <property type="protein sequence ID" value="KRM23406.1"/>
    <property type="molecule type" value="Genomic_DNA"/>
</dbReference>
<keyword evidence="4" id="KW-0732">Signal</keyword>
<evidence type="ECO:0000256" key="2">
    <source>
        <dbReference type="ARBA" id="ARBA00022448"/>
    </source>
</evidence>
<comment type="similarity">
    <text evidence="5">Belongs to the bacterial solute-binding protein 9 family.</text>
</comment>
<protein>
    <submittedName>
        <fullName evidence="6">Manganese ABC transporter substrate-binding lipoprotein</fullName>
    </submittedName>
</protein>
<dbReference type="InterPro" id="IPR050492">
    <property type="entry name" value="Bact_metal-bind_prot9"/>
</dbReference>
<evidence type="ECO:0000256" key="3">
    <source>
        <dbReference type="ARBA" id="ARBA00022723"/>
    </source>
</evidence>
<dbReference type="GO" id="GO:0007155">
    <property type="term" value="P:cell adhesion"/>
    <property type="evidence" value="ECO:0007669"/>
    <property type="project" value="InterPro"/>
</dbReference>
<dbReference type="GO" id="GO:0030001">
    <property type="term" value="P:metal ion transport"/>
    <property type="evidence" value="ECO:0007669"/>
    <property type="project" value="InterPro"/>
</dbReference>
<reference evidence="6 7" key="1">
    <citation type="journal article" date="2015" name="Genome Announc.">
        <title>Expanding the biotechnology potential of lactobacilli through comparative genomics of 213 strains and associated genera.</title>
        <authorList>
            <person name="Sun Z."/>
            <person name="Harris H.M."/>
            <person name="McCann A."/>
            <person name="Guo C."/>
            <person name="Argimon S."/>
            <person name="Zhang W."/>
            <person name="Yang X."/>
            <person name="Jeffery I.B."/>
            <person name="Cooney J.C."/>
            <person name="Kagawa T.F."/>
            <person name="Liu W."/>
            <person name="Song Y."/>
            <person name="Salvetti E."/>
            <person name="Wrobel A."/>
            <person name="Rasinkangas P."/>
            <person name="Parkhill J."/>
            <person name="Rea M.C."/>
            <person name="O'Sullivan O."/>
            <person name="Ritari J."/>
            <person name="Douillard F.P."/>
            <person name="Paul Ross R."/>
            <person name="Yang R."/>
            <person name="Briner A.E."/>
            <person name="Felis G.E."/>
            <person name="de Vos W.M."/>
            <person name="Barrangou R."/>
            <person name="Klaenhammer T.R."/>
            <person name="Caufield P.W."/>
            <person name="Cui Y."/>
            <person name="Zhang H."/>
            <person name="O'Toole P.W."/>
        </authorList>
    </citation>
    <scope>NUCLEOTIDE SEQUENCE [LARGE SCALE GENOMIC DNA]</scope>
    <source>
        <strain evidence="6 7">DSM 20719</strain>
    </source>
</reference>
<comment type="caution">
    <text evidence="6">The sequence shown here is derived from an EMBL/GenBank/DDBJ whole genome shotgun (WGS) entry which is preliminary data.</text>
</comment>
<dbReference type="AlphaFoldDB" id="A0AA89L4Y0"/>
<dbReference type="Proteomes" id="UP000050823">
    <property type="component" value="Unassembled WGS sequence"/>
</dbReference>
<organism evidence="6 7">
    <name type="scientific">Latilactobacillus graminis DSM 20719</name>
    <dbReference type="NCBI Taxonomy" id="1423752"/>
    <lineage>
        <taxon>Bacteria</taxon>
        <taxon>Bacillati</taxon>
        <taxon>Bacillota</taxon>
        <taxon>Bacilli</taxon>
        <taxon>Lactobacillales</taxon>
        <taxon>Lactobacillaceae</taxon>
        <taxon>Latilactobacillus</taxon>
    </lineage>
</organism>
<dbReference type="GO" id="GO:0030313">
    <property type="term" value="C:cell envelope"/>
    <property type="evidence" value="ECO:0007669"/>
    <property type="project" value="UniProtKB-SubCell"/>
</dbReference>
<comment type="subcellular location">
    <subcellularLocation>
        <location evidence="1">Cell envelope</location>
    </subcellularLocation>
</comment>
<dbReference type="Gene3D" id="3.40.50.1980">
    <property type="entry name" value="Nitrogenase molybdenum iron protein domain"/>
    <property type="match status" value="2"/>
</dbReference>
<dbReference type="GO" id="GO:0046872">
    <property type="term" value="F:metal ion binding"/>
    <property type="evidence" value="ECO:0007669"/>
    <property type="project" value="UniProtKB-KW"/>
</dbReference>
<evidence type="ECO:0000313" key="6">
    <source>
        <dbReference type="EMBL" id="KRM23406.1"/>
    </source>
</evidence>
<keyword evidence="3" id="KW-0479">Metal-binding</keyword>
<dbReference type="InterPro" id="IPR006129">
    <property type="entry name" value="AdhesinB"/>
</dbReference>
<dbReference type="PRINTS" id="PR00691">
    <property type="entry name" value="ADHESINB"/>
</dbReference>
<dbReference type="InterPro" id="IPR006127">
    <property type="entry name" value="ZnuA-like"/>
</dbReference>
<keyword evidence="2 5" id="KW-0813">Transport</keyword>
<dbReference type="PANTHER" id="PTHR42953">
    <property type="entry name" value="HIGH-AFFINITY ZINC UPTAKE SYSTEM PROTEIN ZNUA-RELATED"/>
    <property type="match status" value="1"/>
</dbReference>
<evidence type="ECO:0000256" key="1">
    <source>
        <dbReference type="ARBA" id="ARBA00004196"/>
    </source>
</evidence>
<keyword evidence="6" id="KW-0449">Lipoprotein</keyword>
<dbReference type="PANTHER" id="PTHR42953:SF1">
    <property type="entry name" value="METAL-BINDING PROTEIN HI_0362-RELATED"/>
    <property type="match status" value="1"/>
</dbReference>
<gene>
    <name evidence="6" type="ORF">FC90_GL000362</name>
</gene>
<accession>A0AA89L4Y0</accession>
<dbReference type="InterPro" id="IPR006128">
    <property type="entry name" value="Lipoprotein_PsaA-like"/>
</dbReference>
<evidence type="ECO:0000256" key="5">
    <source>
        <dbReference type="RuleBase" id="RU003512"/>
    </source>
</evidence>
<dbReference type="Pfam" id="PF01297">
    <property type="entry name" value="ZnuA"/>
    <property type="match status" value="1"/>
</dbReference>
<name>A0AA89L4Y0_9LACO</name>
<proteinExistence type="inferred from homology"/>
<evidence type="ECO:0000256" key="4">
    <source>
        <dbReference type="ARBA" id="ARBA00022729"/>
    </source>
</evidence>
<dbReference type="SUPFAM" id="SSF53807">
    <property type="entry name" value="Helical backbone' metal receptor"/>
    <property type="match status" value="1"/>
</dbReference>
<evidence type="ECO:0000313" key="7">
    <source>
        <dbReference type="Proteomes" id="UP000050823"/>
    </source>
</evidence>
<dbReference type="PRINTS" id="PR00690">
    <property type="entry name" value="ADHESNFAMILY"/>
</dbReference>
<sequence length="321" mass="36141">MASKEVSRMKKMVITLMGVLCLVGGVYGLLDYRAQVRQFQTRRQHKLRVVTTNSILEDMVHNVGQEHIELYSIVKRGTDPHEYEPQPTDIAQATDADVIFHNGLNLETGGNGWFSKLMKIAHKQFEKDVFAASKGIEVQHLTTNKNEPDPHAWLSLANGIQYVENITTVLQAKDPAHADAYRKNANRYRAQLRQLHRQTQVKFAGIPTKQRVLVTSEGAFKYFGQAYQVTPTYIWEINTESQGTPEQMQAVLNKIATADVRNLFIESSVSPKSMGKVAQETGLPIYAKIFTDSLATSGQTGDTYYTMMRWNINQIYAGLVG</sequence>